<dbReference type="GO" id="GO:0070681">
    <property type="term" value="P:glutaminyl-tRNAGln biosynthesis via transamidation"/>
    <property type="evidence" value="ECO:0007669"/>
    <property type="project" value="TreeGrafter"/>
</dbReference>
<dbReference type="HAMAP" id="MF_00121">
    <property type="entry name" value="GatB"/>
    <property type="match status" value="1"/>
</dbReference>
<keyword evidence="6 11" id="KW-0067">ATP-binding</keyword>
<dbReference type="FunFam" id="1.10.10.410:FF:000001">
    <property type="entry name" value="Aspartyl/glutamyl-tRNA(Asn/Gln) amidotransferase subunit B"/>
    <property type="match status" value="1"/>
</dbReference>
<dbReference type="SUPFAM" id="SSF89095">
    <property type="entry name" value="GatB/YqeY motif"/>
    <property type="match status" value="1"/>
</dbReference>
<reference evidence="13" key="1">
    <citation type="submission" date="2020-10" db="EMBL/GenBank/DDBJ databases">
        <title>Connecting structure to function with the recovery of over 1000 high-quality activated sludge metagenome-assembled genomes encoding full-length rRNA genes using long-read sequencing.</title>
        <authorList>
            <person name="Singleton C.M."/>
            <person name="Petriglieri F."/>
            <person name="Kristensen J.M."/>
            <person name="Kirkegaard R.H."/>
            <person name="Michaelsen T.Y."/>
            <person name="Andersen M.H."/>
            <person name="Karst S.M."/>
            <person name="Dueholm M.S."/>
            <person name="Nielsen P.H."/>
            <person name="Albertsen M."/>
        </authorList>
    </citation>
    <scope>NUCLEOTIDE SEQUENCE</scope>
    <source>
        <strain evidence="13">Skiv_18-Q3-R9-52_MAXAC.067</strain>
    </source>
</reference>
<comment type="similarity">
    <text evidence="1 11">Belongs to the GatB/GatE family. GatB subfamily.</text>
</comment>
<keyword evidence="4 11" id="KW-0436">Ligase</keyword>
<evidence type="ECO:0000256" key="3">
    <source>
        <dbReference type="ARBA" id="ARBA00016923"/>
    </source>
</evidence>
<dbReference type="Gene3D" id="1.10.10.410">
    <property type="match status" value="1"/>
</dbReference>
<feature type="domain" description="Asn/Gln amidotransferase" evidence="12">
    <location>
        <begin position="335"/>
        <end position="483"/>
    </location>
</feature>
<dbReference type="PANTHER" id="PTHR11659">
    <property type="entry name" value="GLUTAMYL-TRNA GLN AMIDOTRANSFERASE SUBUNIT B MITOCHONDRIAL AND PROKARYOTIC PET112-RELATED"/>
    <property type="match status" value="1"/>
</dbReference>
<protein>
    <recommendedName>
        <fullName evidence="3 11">Aspartyl/glutamyl-tRNA(Asn/Gln) amidotransferase subunit B</fullName>
        <shortName evidence="11">Asp/Glu-ADT subunit B</shortName>
        <ecNumber evidence="11">6.3.5.-</ecNumber>
    </recommendedName>
</protein>
<comment type="catalytic activity">
    <reaction evidence="9 11">
        <text>L-aspartyl-tRNA(Asn) + L-glutamine + ATP + H2O = L-asparaginyl-tRNA(Asn) + L-glutamate + ADP + phosphate + 2 H(+)</text>
        <dbReference type="Rhea" id="RHEA:14513"/>
        <dbReference type="Rhea" id="RHEA-COMP:9674"/>
        <dbReference type="Rhea" id="RHEA-COMP:9677"/>
        <dbReference type="ChEBI" id="CHEBI:15377"/>
        <dbReference type="ChEBI" id="CHEBI:15378"/>
        <dbReference type="ChEBI" id="CHEBI:29985"/>
        <dbReference type="ChEBI" id="CHEBI:30616"/>
        <dbReference type="ChEBI" id="CHEBI:43474"/>
        <dbReference type="ChEBI" id="CHEBI:58359"/>
        <dbReference type="ChEBI" id="CHEBI:78515"/>
        <dbReference type="ChEBI" id="CHEBI:78516"/>
        <dbReference type="ChEBI" id="CHEBI:456216"/>
    </reaction>
</comment>
<dbReference type="GO" id="GO:0005524">
    <property type="term" value="F:ATP binding"/>
    <property type="evidence" value="ECO:0007669"/>
    <property type="project" value="UniProtKB-KW"/>
</dbReference>
<dbReference type="Pfam" id="PF02637">
    <property type="entry name" value="GatB_Yqey"/>
    <property type="match status" value="1"/>
</dbReference>
<dbReference type="PANTHER" id="PTHR11659:SF0">
    <property type="entry name" value="GLUTAMYL-TRNA(GLN) AMIDOTRANSFERASE SUBUNIT B, MITOCHONDRIAL"/>
    <property type="match status" value="1"/>
</dbReference>
<accession>A0A9D7SJ55</accession>
<evidence type="ECO:0000256" key="9">
    <source>
        <dbReference type="ARBA" id="ARBA00047380"/>
    </source>
</evidence>
<evidence type="ECO:0000256" key="5">
    <source>
        <dbReference type="ARBA" id="ARBA00022741"/>
    </source>
</evidence>
<evidence type="ECO:0000256" key="8">
    <source>
        <dbReference type="ARBA" id="ARBA00024799"/>
    </source>
</evidence>
<dbReference type="InterPro" id="IPR006075">
    <property type="entry name" value="Asn/Gln-tRNA_Trfase_suB/E_cat"/>
</dbReference>
<dbReference type="NCBIfam" id="NF004012">
    <property type="entry name" value="PRK05477.1-2"/>
    <property type="match status" value="1"/>
</dbReference>
<comment type="catalytic activity">
    <reaction evidence="10 11">
        <text>L-glutamyl-tRNA(Gln) + L-glutamine + ATP + H2O = L-glutaminyl-tRNA(Gln) + L-glutamate + ADP + phosphate + H(+)</text>
        <dbReference type="Rhea" id="RHEA:17521"/>
        <dbReference type="Rhea" id="RHEA-COMP:9681"/>
        <dbReference type="Rhea" id="RHEA-COMP:9684"/>
        <dbReference type="ChEBI" id="CHEBI:15377"/>
        <dbReference type="ChEBI" id="CHEBI:15378"/>
        <dbReference type="ChEBI" id="CHEBI:29985"/>
        <dbReference type="ChEBI" id="CHEBI:30616"/>
        <dbReference type="ChEBI" id="CHEBI:43474"/>
        <dbReference type="ChEBI" id="CHEBI:58359"/>
        <dbReference type="ChEBI" id="CHEBI:78520"/>
        <dbReference type="ChEBI" id="CHEBI:78521"/>
        <dbReference type="ChEBI" id="CHEBI:456216"/>
    </reaction>
</comment>
<dbReference type="SUPFAM" id="SSF55931">
    <property type="entry name" value="Glutamine synthetase/guanido kinase"/>
    <property type="match status" value="1"/>
</dbReference>
<evidence type="ECO:0000259" key="12">
    <source>
        <dbReference type="SMART" id="SM00845"/>
    </source>
</evidence>
<dbReference type="InterPro" id="IPR003789">
    <property type="entry name" value="Asn/Gln_tRNA_amidoTrase-B-like"/>
</dbReference>
<dbReference type="EMBL" id="JADKIO010000009">
    <property type="protein sequence ID" value="MBK9797427.1"/>
    <property type="molecule type" value="Genomic_DNA"/>
</dbReference>
<keyword evidence="5 11" id="KW-0547">Nucleotide-binding</keyword>
<dbReference type="Pfam" id="PF02934">
    <property type="entry name" value="GatB_N"/>
    <property type="match status" value="1"/>
</dbReference>
<comment type="caution">
    <text evidence="13">The sequence shown here is derived from an EMBL/GenBank/DDBJ whole genome shotgun (WGS) entry which is preliminary data.</text>
</comment>
<evidence type="ECO:0000256" key="7">
    <source>
        <dbReference type="ARBA" id="ARBA00022917"/>
    </source>
</evidence>
<evidence type="ECO:0000313" key="14">
    <source>
        <dbReference type="Proteomes" id="UP000886657"/>
    </source>
</evidence>
<evidence type="ECO:0000256" key="11">
    <source>
        <dbReference type="HAMAP-Rule" id="MF_00121"/>
    </source>
</evidence>
<dbReference type="SMART" id="SM00845">
    <property type="entry name" value="GatB_Yqey"/>
    <property type="match status" value="1"/>
</dbReference>
<gene>
    <name evidence="11 13" type="primary">gatB</name>
    <name evidence="13" type="ORF">IPP58_13200</name>
</gene>
<evidence type="ECO:0000313" key="13">
    <source>
        <dbReference type="EMBL" id="MBK9797427.1"/>
    </source>
</evidence>
<dbReference type="EC" id="6.3.5.-" evidence="11"/>
<dbReference type="NCBIfam" id="TIGR00133">
    <property type="entry name" value="gatB"/>
    <property type="match status" value="1"/>
</dbReference>
<evidence type="ECO:0000256" key="1">
    <source>
        <dbReference type="ARBA" id="ARBA00005306"/>
    </source>
</evidence>
<proteinExistence type="inferred from homology"/>
<dbReference type="InterPro" id="IPR014746">
    <property type="entry name" value="Gln_synth/guanido_kin_cat_dom"/>
</dbReference>
<evidence type="ECO:0000256" key="6">
    <source>
        <dbReference type="ARBA" id="ARBA00022840"/>
    </source>
</evidence>
<sequence>MKPGYEAVIGLEVHVQLRTRSKMFCACRNVTGAPPNSHTCPVCLGLPGALPALNAEAVRMALSLGLALKATIQCRSAFYRKQYFYPDLPKGFQITQGPVALVEDGHLDIPGDPLVRGAEGPVRIRIERAHLEEDAGKSQHDLEARVSHVDLNRAGVPLLEIVGAPDLRSAREASDYLKALHRLVVGLGICDGNMEEGSFRCDANVSIRLLGTEAFGTRVEVKNLNSFRFMRQALDHEIGRQTGLLEGGGVVQMETRGWDATLGETRGQRTKEAAMDYRYFPEPDLPLLIVDPAEIEAARSALPELPDQRIHRWRESFQLGLEEAQALAQNPAFAAYFEEVARLSGSGRGAAAWMLGEVSRTLNDRGLGIEALPLAPVDLAELVRLVEARTLGFGTAKDQVFPAMLAGEGGAEALVRARGLAQVSDRAGVESLVDKILEANPGPVAQVRSGKESLKGFLVGQILKAGQGRLDARLVNEVLAERLVKG</sequence>
<dbReference type="NCBIfam" id="NF004014">
    <property type="entry name" value="PRK05477.1-4"/>
    <property type="match status" value="1"/>
</dbReference>
<keyword evidence="7 11" id="KW-0648">Protein biosynthesis</keyword>
<evidence type="ECO:0000256" key="10">
    <source>
        <dbReference type="ARBA" id="ARBA00047913"/>
    </source>
</evidence>
<organism evidence="13 14">
    <name type="scientific">Candidatus Geothrix skivensis</name>
    <dbReference type="NCBI Taxonomy" id="2954439"/>
    <lineage>
        <taxon>Bacteria</taxon>
        <taxon>Pseudomonadati</taxon>
        <taxon>Acidobacteriota</taxon>
        <taxon>Holophagae</taxon>
        <taxon>Holophagales</taxon>
        <taxon>Holophagaceae</taxon>
        <taxon>Geothrix</taxon>
    </lineage>
</organism>
<dbReference type="AlphaFoldDB" id="A0A9D7SJ55"/>
<dbReference type="InterPro" id="IPR004413">
    <property type="entry name" value="GatB"/>
</dbReference>
<name>A0A9D7SJ55_9BACT</name>
<comment type="function">
    <text evidence="8 11">Allows the formation of correctly charged Asn-tRNA(Asn) or Gln-tRNA(Gln) through the transamidation of misacylated Asp-tRNA(Asn) or Glu-tRNA(Gln) in organisms which lack either or both of asparaginyl-tRNA or glutaminyl-tRNA synthetases. The reaction takes place in the presence of glutamine and ATP through an activated phospho-Asp-tRNA(Asn) or phospho-Glu-tRNA(Gln).</text>
</comment>
<dbReference type="InterPro" id="IPR023168">
    <property type="entry name" value="GatB_Yqey_C_2"/>
</dbReference>
<evidence type="ECO:0000256" key="2">
    <source>
        <dbReference type="ARBA" id="ARBA00011123"/>
    </source>
</evidence>
<comment type="subunit">
    <text evidence="2 11">Heterotrimer of A, B and C subunits.</text>
</comment>
<evidence type="ECO:0000256" key="4">
    <source>
        <dbReference type="ARBA" id="ARBA00022598"/>
    </source>
</evidence>
<dbReference type="InterPro" id="IPR018027">
    <property type="entry name" value="Asn/Gln_amidotransferase"/>
</dbReference>
<dbReference type="GO" id="GO:0006412">
    <property type="term" value="P:translation"/>
    <property type="evidence" value="ECO:0007669"/>
    <property type="project" value="UniProtKB-UniRule"/>
</dbReference>
<dbReference type="GO" id="GO:0050567">
    <property type="term" value="F:glutaminyl-tRNA synthase (glutamine-hydrolyzing) activity"/>
    <property type="evidence" value="ECO:0007669"/>
    <property type="project" value="UniProtKB-UniRule"/>
</dbReference>
<dbReference type="Proteomes" id="UP000886657">
    <property type="component" value="Unassembled WGS sequence"/>
</dbReference>
<dbReference type="InterPro" id="IPR017959">
    <property type="entry name" value="Asn/Gln-tRNA_amidoTrfase_suB/E"/>
</dbReference>